<evidence type="ECO:0000313" key="6">
    <source>
        <dbReference type="EMBL" id="KAL1523866.1"/>
    </source>
</evidence>
<dbReference type="SUPFAM" id="SSF56300">
    <property type="entry name" value="Metallo-dependent phosphatases"/>
    <property type="match status" value="1"/>
</dbReference>
<comment type="similarity">
    <text evidence="4">Belongs to the cyclic nucleotide phosphodiesterase class-III family.</text>
</comment>
<evidence type="ECO:0000256" key="3">
    <source>
        <dbReference type="ARBA" id="ARBA00023004"/>
    </source>
</evidence>
<dbReference type="GO" id="GO:0046872">
    <property type="term" value="F:metal ion binding"/>
    <property type="evidence" value="ECO:0007669"/>
    <property type="project" value="UniProtKB-KW"/>
</dbReference>
<evidence type="ECO:0000313" key="7">
    <source>
        <dbReference type="Proteomes" id="UP001515480"/>
    </source>
</evidence>
<dbReference type="InterPro" id="IPR050884">
    <property type="entry name" value="CNP_phosphodiesterase-III"/>
</dbReference>
<keyword evidence="3" id="KW-0408">Iron</keyword>
<reference evidence="6 7" key="1">
    <citation type="journal article" date="2024" name="Science">
        <title>Giant polyketide synthase enzymes in the biosynthesis of giant marine polyether toxins.</title>
        <authorList>
            <person name="Fallon T.R."/>
            <person name="Shende V.V."/>
            <person name="Wierzbicki I.H."/>
            <person name="Pendleton A.L."/>
            <person name="Watervoot N.F."/>
            <person name="Auber R.P."/>
            <person name="Gonzalez D.J."/>
            <person name="Wisecaver J.H."/>
            <person name="Moore B.S."/>
        </authorList>
    </citation>
    <scope>NUCLEOTIDE SEQUENCE [LARGE SCALE GENOMIC DNA]</scope>
    <source>
        <strain evidence="6 7">12B1</strain>
    </source>
</reference>
<dbReference type="Pfam" id="PF00149">
    <property type="entry name" value="Metallophos"/>
    <property type="match status" value="1"/>
</dbReference>
<organism evidence="6 7">
    <name type="scientific">Prymnesium parvum</name>
    <name type="common">Toxic golden alga</name>
    <dbReference type="NCBI Taxonomy" id="97485"/>
    <lineage>
        <taxon>Eukaryota</taxon>
        <taxon>Haptista</taxon>
        <taxon>Haptophyta</taxon>
        <taxon>Prymnesiophyceae</taxon>
        <taxon>Prymnesiales</taxon>
        <taxon>Prymnesiaceae</taxon>
        <taxon>Prymnesium</taxon>
    </lineage>
</organism>
<sequence>MPDTDDQMLAEADVWSEGAQVLESDEPLGLHAPLALGEADGKQQPRQLRQHDRRRKHLWRRLEPAADRPIIVIPPAAPSTLHDASNRSLSRALTLFSFALITDTHYWPSSAARQAWVARSDSLPVRDGLLVADGPPVFTELLEQLRQFAQAGGAFAVHAGDSVCGGGSFHAPAGEYEESLRELLREEARVLQEWRVYHVPGNHDMHPVLGGLHSWRKVLRNASRYEQASEFANPSCNFRTLHPAEGWTMLLLDATDGLETDTNGHGHIGEAQLAWLDKELQSSAARQEQVILVMHQLLVEPVNAVGATVDWIIAAEDLVDNRDQVLEVLSRYHHIVLSLHGHVHANSLATRHGIAFISTASAGEYPMHWREIQVRACEIELRTRALNLPALLEKSRGRDNRENRNPAKLGESLANNLLIRTC</sequence>
<dbReference type="PANTHER" id="PTHR42988">
    <property type="entry name" value="PHOSPHOHYDROLASE"/>
    <property type="match status" value="1"/>
</dbReference>
<dbReference type="EMBL" id="JBGBPQ010000005">
    <property type="protein sequence ID" value="KAL1523866.1"/>
    <property type="molecule type" value="Genomic_DNA"/>
</dbReference>
<evidence type="ECO:0000256" key="1">
    <source>
        <dbReference type="ARBA" id="ARBA00022723"/>
    </source>
</evidence>
<proteinExistence type="inferred from homology"/>
<name>A0AB34JPP5_PRYPA</name>
<dbReference type="GO" id="GO:0016787">
    <property type="term" value="F:hydrolase activity"/>
    <property type="evidence" value="ECO:0007669"/>
    <property type="project" value="UniProtKB-KW"/>
</dbReference>
<comment type="caution">
    <text evidence="6">The sequence shown here is derived from an EMBL/GenBank/DDBJ whole genome shotgun (WGS) entry which is preliminary data.</text>
</comment>
<keyword evidence="2" id="KW-0378">Hydrolase</keyword>
<gene>
    <name evidence="6" type="ORF">AB1Y20_018785</name>
</gene>
<dbReference type="InterPro" id="IPR029052">
    <property type="entry name" value="Metallo-depent_PP-like"/>
</dbReference>
<dbReference type="PANTHER" id="PTHR42988:SF2">
    <property type="entry name" value="CYCLIC NUCLEOTIDE PHOSPHODIESTERASE CBUA0032-RELATED"/>
    <property type="match status" value="1"/>
</dbReference>
<dbReference type="Gene3D" id="3.60.21.10">
    <property type="match status" value="1"/>
</dbReference>
<keyword evidence="1" id="KW-0479">Metal-binding</keyword>
<dbReference type="Proteomes" id="UP001515480">
    <property type="component" value="Unassembled WGS sequence"/>
</dbReference>
<evidence type="ECO:0000259" key="5">
    <source>
        <dbReference type="Pfam" id="PF00149"/>
    </source>
</evidence>
<dbReference type="InterPro" id="IPR004843">
    <property type="entry name" value="Calcineurin-like_PHP"/>
</dbReference>
<dbReference type="AlphaFoldDB" id="A0AB34JPP5"/>
<keyword evidence="7" id="KW-1185">Reference proteome</keyword>
<evidence type="ECO:0000256" key="2">
    <source>
        <dbReference type="ARBA" id="ARBA00022801"/>
    </source>
</evidence>
<protein>
    <recommendedName>
        <fullName evidence="5">Calcineurin-like phosphoesterase domain-containing protein</fullName>
    </recommendedName>
</protein>
<accession>A0AB34JPP5</accession>
<evidence type="ECO:0000256" key="4">
    <source>
        <dbReference type="ARBA" id="ARBA00025742"/>
    </source>
</evidence>
<feature type="domain" description="Calcineurin-like phosphoesterase" evidence="5">
    <location>
        <begin position="97"/>
        <end position="345"/>
    </location>
</feature>